<evidence type="ECO:0000259" key="8">
    <source>
        <dbReference type="Pfam" id="PF08600"/>
    </source>
</evidence>
<dbReference type="AlphaFoldDB" id="A0A067TJ88"/>
<keyword evidence="10" id="KW-1185">Reference proteome</keyword>
<feature type="compositionally biased region" description="Low complexity" evidence="6">
    <location>
        <begin position="317"/>
        <end position="337"/>
    </location>
</feature>
<evidence type="ECO:0000256" key="2">
    <source>
        <dbReference type="ARBA" id="ARBA00022723"/>
    </source>
</evidence>
<comment type="subcellular location">
    <subcellularLocation>
        <location evidence="1">Nucleus</location>
    </subcellularLocation>
</comment>
<feature type="region of interest" description="Disordered" evidence="6">
    <location>
        <begin position="305"/>
        <end position="348"/>
    </location>
</feature>
<dbReference type="GO" id="GO:0005634">
    <property type="term" value="C:nucleus"/>
    <property type="evidence" value="ECO:0007669"/>
    <property type="project" value="UniProtKB-SubCell"/>
</dbReference>
<feature type="domain" description="NuBaID C-terminal" evidence="8">
    <location>
        <begin position="363"/>
        <end position="433"/>
    </location>
</feature>
<dbReference type="PANTHER" id="PTHR15835">
    <property type="entry name" value="NUCLEAR-INTERACTING PARTNER OF ALK"/>
    <property type="match status" value="1"/>
</dbReference>
<feature type="compositionally biased region" description="Low complexity" evidence="6">
    <location>
        <begin position="451"/>
        <end position="462"/>
    </location>
</feature>
<name>A0A067TJ88_GALM3</name>
<feature type="region of interest" description="Disordered" evidence="6">
    <location>
        <begin position="440"/>
        <end position="462"/>
    </location>
</feature>
<evidence type="ECO:0000256" key="6">
    <source>
        <dbReference type="SAM" id="MobiDB-lite"/>
    </source>
</evidence>
<keyword evidence="3" id="KW-0863">Zinc-finger</keyword>
<keyword evidence="2" id="KW-0479">Metal-binding</keyword>
<dbReference type="OrthoDB" id="2592092at2759"/>
<dbReference type="InterPro" id="IPR013909">
    <property type="entry name" value="NuBaID_C"/>
</dbReference>
<keyword evidence="4" id="KW-0862">Zinc</keyword>
<feature type="non-terminal residue" evidence="9">
    <location>
        <position position="1"/>
    </location>
</feature>
<dbReference type="HOGENOM" id="CLU_024082_0_0_1"/>
<dbReference type="Pfam" id="PF07967">
    <property type="entry name" value="zf-C3HC"/>
    <property type="match status" value="1"/>
</dbReference>
<evidence type="ECO:0000313" key="10">
    <source>
        <dbReference type="Proteomes" id="UP000027222"/>
    </source>
</evidence>
<dbReference type="InterPro" id="IPR012935">
    <property type="entry name" value="NuBaID_N"/>
</dbReference>
<evidence type="ECO:0000256" key="3">
    <source>
        <dbReference type="ARBA" id="ARBA00022771"/>
    </source>
</evidence>
<feature type="region of interest" description="Disordered" evidence="6">
    <location>
        <begin position="382"/>
        <end position="414"/>
    </location>
</feature>
<feature type="domain" description="C3HC-type" evidence="7">
    <location>
        <begin position="118"/>
        <end position="229"/>
    </location>
</feature>
<organism evidence="9 10">
    <name type="scientific">Galerina marginata (strain CBS 339.88)</name>
    <dbReference type="NCBI Taxonomy" id="685588"/>
    <lineage>
        <taxon>Eukaryota</taxon>
        <taxon>Fungi</taxon>
        <taxon>Dikarya</taxon>
        <taxon>Basidiomycota</taxon>
        <taxon>Agaricomycotina</taxon>
        <taxon>Agaricomycetes</taxon>
        <taxon>Agaricomycetidae</taxon>
        <taxon>Agaricales</taxon>
        <taxon>Agaricineae</taxon>
        <taxon>Strophariaceae</taxon>
        <taxon>Galerina</taxon>
    </lineage>
</organism>
<dbReference type="STRING" id="685588.A0A067TJ88"/>
<evidence type="ECO:0000313" key="9">
    <source>
        <dbReference type="EMBL" id="KDR79018.1"/>
    </source>
</evidence>
<dbReference type="Proteomes" id="UP000027222">
    <property type="component" value="Unassembled WGS sequence"/>
</dbReference>
<evidence type="ECO:0008006" key="11">
    <source>
        <dbReference type="Google" id="ProtNLM"/>
    </source>
</evidence>
<dbReference type="Pfam" id="PF08600">
    <property type="entry name" value="NuBaID_C"/>
    <property type="match status" value="1"/>
</dbReference>
<proteinExistence type="predicted"/>
<protein>
    <recommendedName>
        <fullName evidence="11">C3HC-type domain-containing protein</fullName>
    </recommendedName>
</protein>
<evidence type="ECO:0000256" key="1">
    <source>
        <dbReference type="ARBA" id="ARBA00004123"/>
    </source>
</evidence>
<evidence type="ECO:0000256" key="5">
    <source>
        <dbReference type="ARBA" id="ARBA00023242"/>
    </source>
</evidence>
<evidence type="ECO:0000259" key="7">
    <source>
        <dbReference type="Pfam" id="PF07967"/>
    </source>
</evidence>
<evidence type="ECO:0000256" key="4">
    <source>
        <dbReference type="ARBA" id="ARBA00022833"/>
    </source>
</evidence>
<dbReference type="EMBL" id="KL142374">
    <property type="protein sequence ID" value="KDR79018.1"/>
    <property type="molecule type" value="Genomic_DNA"/>
</dbReference>
<dbReference type="GO" id="GO:0008270">
    <property type="term" value="F:zinc ion binding"/>
    <property type="evidence" value="ECO:0007669"/>
    <property type="project" value="UniProtKB-KW"/>
</dbReference>
<reference evidence="10" key="1">
    <citation type="journal article" date="2014" name="Proc. Natl. Acad. Sci. U.S.A.">
        <title>Extensive sampling of basidiomycete genomes demonstrates inadequacy of the white-rot/brown-rot paradigm for wood decay fungi.</title>
        <authorList>
            <person name="Riley R."/>
            <person name="Salamov A.A."/>
            <person name="Brown D.W."/>
            <person name="Nagy L.G."/>
            <person name="Floudas D."/>
            <person name="Held B.W."/>
            <person name="Levasseur A."/>
            <person name="Lombard V."/>
            <person name="Morin E."/>
            <person name="Otillar R."/>
            <person name="Lindquist E.A."/>
            <person name="Sun H."/>
            <person name="LaButti K.M."/>
            <person name="Schmutz J."/>
            <person name="Jabbour D."/>
            <person name="Luo H."/>
            <person name="Baker S.E."/>
            <person name="Pisabarro A.G."/>
            <person name="Walton J.D."/>
            <person name="Blanchette R.A."/>
            <person name="Henrissat B."/>
            <person name="Martin F."/>
            <person name="Cullen D."/>
            <person name="Hibbett D.S."/>
            <person name="Grigoriev I.V."/>
        </authorList>
    </citation>
    <scope>NUCLEOTIDE SEQUENCE [LARGE SCALE GENOMIC DNA]</scope>
    <source>
        <strain evidence="10">CBS 339.88</strain>
    </source>
</reference>
<sequence>RKLDDAFHVLDNAVTPSPVPDGPPPPKRSNTIRSSLYSTLAKYGIKSSNHPYVSNLAYCKKSPQSVSSIPNAKSTPHLTAILSRAASRTKNTFSFRFPSQSHTPAPPLPANAEYRPSSLSSFLLRLATYKLTTYANKPPAVDAVAASKCGWINDGKDRLVCGLCNASWVVGGREGLNRDAANTLIEKQRISLVEGHKLGCPWRTRQCDDSIYCIPLHSPVTMIRDIKVNATTMDSMIKDVLIKHPLTASQLNALHSTFTSYSYPLPTRTAEAQSPTPSPVMTEEPSETAILASLFGWTLVSPAPPQTRRVSTTRANSVASSVPPSPPLSRASSVSLPQTPAKLTSQSTEIPFRLPSNLGAKPENTLLQCELCQRRIGLWTFSARPPDDEPDTSMTQSSEGDVPNSPAPRPKKPLPRRAFDLLKEHRSYCPYVVRSTVIPSLPVPQTPATPGRSSGSNGHASSSSLSYFNGRNGVPSALEGWRAVLTIVLRYGMAQKQRVEYNFLAPKDPAAQEGEQDSDSMEVDNVKAMVTGVKARGGKDLLKYVRGLLS</sequence>
<gene>
    <name evidence="9" type="ORF">GALMADRAFT_1365977</name>
</gene>
<keyword evidence="5" id="KW-0539">Nucleus</keyword>
<dbReference type="PANTHER" id="PTHR15835:SF6">
    <property type="entry name" value="ZINC FINGER C3HC-TYPE PROTEIN 1"/>
    <property type="match status" value="1"/>
</dbReference>
<accession>A0A067TJ88</accession>